<keyword evidence="3 6" id="KW-1133">Transmembrane helix</keyword>
<dbReference type="Proteomes" id="UP000076580">
    <property type="component" value="Chromosome 03"/>
</dbReference>
<name>A0A151GD90_DRECN</name>
<feature type="transmembrane region" description="Helical" evidence="6">
    <location>
        <begin position="203"/>
        <end position="223"/>
    </location>
</feature>
<keyword evidence="4 6" id="KW-0472">Membrane</keyword>
<evidence type="ECO:0000256" key="2">
    <source>
        <dbReference type="ARBA" id="ARBA00022692"/>
    </source>
</evidence>
<evidence type="ECO:0000259" key="7">
    <source>
        <dbReference type="Pfam" id="PF10337"/>
    </source>
</evidence>
<keyword evidence="2 6" id="KW-0812">Transmembrane</keyword>
<dbReference type="PRINTS" id="PR02047">
    <property type="entry name" value="BREFELDNASP4"/>
</dbReference>
<dbReference type="PANTHER" id="PTHR47804">
    <property type="entry name" value="60S RIBOSOMAL PROTEIN L19"/>
    <property type="match status" value="1"/>
</dbReference>
<reference evidence="8 9" key="1">
    <citation type="journal article" date="2016" name="Sci. Rep.">
        <title>Insights into Adaptations to a Near-Obligate Nematode Endoparasitic Lifestyle from the Finished Genome of Drechmeria coniospora.</title>
        <authorList>
            <person name="Zhang L."/>
            <person name="Zhou Z."/>
            <person name="Guo Q."/>
            <person name="Fokkens L."/>
            <person name="Miskei M."/>
            <person name="Pocsi I."/>
            <person name="Zhang W."/>
            <person name="Chen M."/>
            <person name="Wang L."/>
            <person name="Sun Y."/>
            <person name="Donzelli B.G."/>
            <person name="Gibson D.M."/>
            <person name="Nelson D.R."/>
            <person name="Luo J.G."/>
            <person name="Rep M."/>
            <person name="Liu H."/>
            <person name="Yang S."/>
            <person name="Wang J."/>
            <person name="Krasnoff S.B."/>
            <person name="Xu Y."/>
            <person name="Molnar I."/>
            <person name="Lin M."/>
        </authorList>
    </citation>
    <scope>NUCLEOTIDE SEQUENCE [LARGE SCALE GENOMIC DNA]</scope>
    <source>
        <strain evidence="8 9">ARSEF 6962</strain>
    </source>
</reference>
<dbReference type="STRING" id="98403.A0A151GD90"/>
<protein>
    <submittedName>
        <fullName evidence="8">Brefeldin A-sensitivity protein 4</fullName>
    </submittedName>
</protein>
<evidence type="ECO:0000256" key="1">
    <source>
        <dbReference type="ARBA" id="ARBA00004141"/>
    </source>
</evidence>
<dbReference type="Pfam" id="PF10337">
    <property type="entry name" value="ArAE_2_N"/>
    <property type="match status" value="1"/>
</dbReference>
<dbReference type="PANTHER" id="PTHR47804:SF3">
    <property type="entry name" value="PROTEIN BRE4"/>
    <property type="match status" value="1"/>
</dbReference>
<feature type="transmembrane region" description="Helical" evidence="6">
    <location>
        <begin position="764"/>
        <end position="783"/>
    </location>
</feature>
<proteinExistence type="predicted"/>
<feature type="transmembrane region" description="Helical" evidence="6">
    <location>
        <begin position="789"/>
        <end position="813"/>
    </location>
</feature>
<feature type="compositionally biased region" description="Polar residues" evidence="5">
    <location>
        <begin position="1"/>
        <end position="13"/>
    </location>
</feature>
<evidence type="ECO:0000256" key="4">
    <source>
        <dbReference type="ARBA" id="ARBA00023136"/>
    </source>
</evidence>
<gene>
    <name evidence="8" type="ORF">DCS_07017</name>
</gene>
<sequence length="1061" mass="118186">MDGRDSSLTTPPQGKSIARRRRRQNQQQDDIQPPPSKLTLGSLNRAHLADPASASDSGHSSASLAQISEIVADSKIDDTETYGVCEPRDGFFDGLFLKPSAVSEGDLLEQSKDTLPAAFDKPSPLAPREFFPRQLHEMRSLFSRVFTTRAGLRLLKTCAAYFGAYILCLVPVVRDWLGRYHYFMAVSVILNHPARPLGAQIDGAVLTILGTACGIGWGALGLLLSTSTSPAQAGYGGILALFLVLFMTVIAWMRSFFNRSHQMALCAGIAVTFATLAETSSRDIMWTRLLSYSVPWVLGQVLALLVNGLVFPDAGARALAVTFHNSFSTIQEALIIPRPRDNRLRRRLALAFVDLSQAARDFRLDITVTHFRPADVVELRNLAQSVIRALLSLQTETYLFKNLKGDAADVIITVDATSSASIASGLGSRPSRHDISCKVTTELAWPTKELLSCMTEGLLRCEAALMNLSGYRRHLGPPLDVSSDLAPIQRRIEQVKVEFDAAESQLLDSGELPASSMQDAEIVQLFVFARHVRETATHVEQLMTKVETMMQTKSRLRVHLPSYPLRKAVHRTNAQVRHDRGSITAGSYQITFVEIARLLDGIKSIEHNPLPRGDDDAGESYLKVQDSHATMDAHRDGDSSPKRKKLRYRLWRVLYRLQGFESRYAFKVCLVTALLSVPSYLDTSWWNEYEAWWAVSMSWIAMHPRIGGNLQDLVVRASTAILGAVWSGAAYAAGSGDPYVMAAFAAVYMIPMLYRFTQSAHPRSGLVGCLSFTVISLGLQANGADNSPVLVSVLSGIPFLVGTTAPIIVNWVLWPFVARHELRYALSSMLFFMSVIYRSVVARYVYFNEGKEPTREEVARSEMLEGRLREGFLRIRQLLVLTRKEMRLRAPFDPLPYSSLADACERFFEYLIAVRHSALFYNPGYIRDNPVAAAQLLSYRRDAVASILGNLYILAGALRSQRKVPRYLSSAAAARKRLLVKAVQVEEEMSKTAEESDIRWHKKWSDIYSYSYNESLTGCVAQLEELERFTKLIVGEQSFDDQFKDDEGTDEEDNGQGHGHD</sequence>
<dbReference type="AlphaFoldDB" id="A0A151GD90"/>
<comment type="caution">
    <text evidence="8">The sequence shown here is derived from an EMBL/GenBank/DDBJ whole genome shotgun (WGS) entry which is preliminary data.</text>
</comment>
<keyword evidence="9" id="KW-1185">Reference proteome</keyword>
<dbReference type="InterPro" id="IPR023244">
    <property type="entry name" value="Brefeldin_A-sensitivity_4"/>
</dbReference>
<feature type="transmembrane region" description="Helical" evidence="6">
    <location>
        <begin position="154"/>
        <end position="173"/>
    </location>
</feature>
<evidence type="ECO:0000256" key="3">
    <source>
        <dbReference type="ARBA" id="ARBA00022989"/>
    </source>
</evidence>
<feature type="region of interest" description="Disordered" evidence="5">
    <location>
        <begin position="1"/>
        <end position="61"/>
    </location>
</feature>
<feature type="transmembrane region" description="Helical" evidence="6">
    <location>
        <begin position="289"/>
        <end position="310"/>
    </location>
</feature>
<evidence type="ECO:0000256" key="5">
    <source>
        <dbReference type="SAM" id="MobiDB-lite"/>
    </source>
</evidence>
<dbReference type="GeneID" id="63719660"/>
<evidence type="ECO:0000256" key="6">
    <source>
        <dbReference type="SAM" id="Phobius"/>
    </source>
</evidence>
<feature type="region of interest" description="Disordered" evidence="5">
    <location>
        <begin position="1040"/>
        <end position="1061"/>
    </location>
</feature>
<dbReference type="InterPro" id="IPR018823">
    <property type="entry name" value="ArAE_2_N"/>
</dbReference>
<accession>A0A151GD90</accession>
<dbReference type="FunCoup" id="A0A151GD90">
    <property type="interactions" value="5"/>
</dbReference>
<dbReference type="GO" id="GO:0016020">
    <property type="term" value="C:membrane"/>
    <property type="evidence" value="ECO:0007669"/>
    <property type="project" value="UniProtKB-SubCell"/>
</dbReference>
<feature type="transmembrane region" description="Helical" evidence="6">
    <location>
        <begin position="739"/>
        <end position="757"/>
    </location>
</feature>
<feature type="transmembrane region" description="Helical" evidence="6">
    <location>
        <begin position="825"/>
        <end position="846"/>
    </location>
</feature>
<feature type="transmembrane region" description="Helical" evidence="6">
    <location>
        <begin position="235"/>
        <end position="253"/>
    </location>
</feature>
<dbReference type="InterPro" id="IPR052430">
    <property type="entry name" value="IVT-Associated"/>
</dbReference>
<feature type="compositionally biased region" description="Low complexity" evidence="5">
    <location>
        <begin position="49"/>
        <end position="61"/>
    </location>
</feature>
<organism evidence="8 9">
    <name type="scientific">Drechmeria coniospora</name>
    <name type="common">Nematophagous fungus</name>
    <name type="synonym">Meria coniospora</name>
    <dbReference type="NCBI Taxonomy" id="98403"/>
    <lineage>
        <taxon>Eukaryota</taxon>
        <taxon>Fungi</taxon>
        <taxon>Dikarya</taxon>
        <taxon>Ascomycota</taxon>
        <taxon>Pezizomycotina</taxon>
        <taxon>Sordariomycetes</taxon>
        <taxon>Hypocreomycetidae</taxon>
        <taxon>Hypocreales</taxon>
        <taxon>Ophiocordycipitaceae</taxon>
        <taxon>Drechmeria</taxon>
    </lineage>
</organism>
<dbReference type="InParanoid" id="A0A151GD90"/>
<dbReference type="EMBL" id="LAYC01000003">
    <property type="protein sequence ID" value="KYK55056.1"/>
    <property type="molecule type" value="Genomic_DNA"/>
</dbReference>
<comment type="subcellular location">
    <subcellularLocation>
        <location evidence="1">Membrane</location>
        <topology evidence="1">Multi-pass membrane protein</topology>
    </subcellularLocation>
</comment>
<feature type="transmembrane region" description="Helical" evidence="6">
    <location>
        <begin position="259"/>
        <end position="277"/>
    </location>
</feature>
<feature type="domain" description="Putative ER transporter 6TM N-terminal" evidence="7">
    <location>
        <begin position="154"/>
        <end position="225"/>
    </location>
</feature>
<evidence type="ECO:0000313" key="8">
    <source>
        <dbReference type="EMBL" id="KYK55056.1"/>
    </source>
</evidence>
<evidence type="ECO:0000313" key="9">
    <source>
        <dbReference type="Proteomes" id="UP000076580"/>
    </source>
</evidence>
<dbReference type="RefSeq" id="XP_040654408.1">
    <property type="nucleotide sequence ID" value="XM_040804304.1"/>
</dbReference>